<evidence type="ECO:0000313" key="2">
    <source>
        <dbReference type="Proteomes" id="UP000391834"/>
    </source>
</evidence>
<dbReference type="OrthoDB" id="1114686at2"/>
<organism evidence="1 2">
    <name type="scientific">Prolixibacter bellariivorans</name>
    <dbReference type="NCBI Taxonomy" id="314319"/>
    <lineage>
        <taxon>Bacteria</taxon>
        <taxon>Pseudomonadati</taxon>
        <taxon>Bacteroidota</taxon>
        <taxon>Bacteroidia</taxon>
        <taxon>Marinilabiliales</taxon>
        <taxon>Prolixibacteraceae</taxon>
        <taxon>Prolixibacter</taxon>
    </lineage>
</organism>
<dbReference type="EMBL" id="BLAX01000001">
    <property type="protein sequence ID" value="GET33365.1"/>
    <property type="molecule type" value="Genomic_DNA"/>
</dbReference>
<dbReference type="RefSeq" id="WP_025864393.1">
    <property type="nucleotide sequence ID" value="NZ_BLAX01000001.1"/>
</dbReference>
<protein>
    <submittedName>
        <fullName evidence="1">Uncharacterized protein</fullName>
    </submittedName>
</protein>
<proteinExistence type="predicted"/>
<dbReference type="AlphaFoldDB" id="A0A5M4AZR8"/>
<keyword evidence="2" id="KW-1185">Reference proteome</keyword>
<comment type="caution">
    <text evidence="1">The sequence shown here is derived from an EMBL/GenBank/DDBJ whole genome shotgun (WGS) entry which is preliminary data.</text>
</comment>
<reference evidence="1 2" key="1">
    <citation type="submission" date="2019-10" db="EMBL/GenBank/DDBJ databases">
        <title>Prolixibacter strains distinguished by the presence of nitrate reductase genes were adept at nitrate-dependent anaerobic corrosion of metallic iron and carbon steel.</title>
        <authorList>
            <person name="Iino T."/>
            <person name="Shono N."/>
            <person name="Ito K."/>
            <person name="Nakamura R."/>
            <person name="Sueoka K."/>
            <person name="Harayama S."/>
            <person name="Ohkuma M."/>
        </authorList>
    </citation>
    <scope>NUCLEOTIDE SEQUENCE [LARGE SCALE GENOMIC DNA]</scope>
    <source>
        <strain evidence="1 2">JCM 13498</strain>
    </source>
</reference>
<name>A0A5M4AZR8_9BACT</name>
<sequence length="286" mass="33115">MNKQDIESGDVYKELCEKFKQGKSRQDAQTLQSFLSDDRVIDFRGKQPEYVHLRSLRAEALAMFGQYLKASREYQLTVSYAPPSTKWELLFQQGSMLVWHLIAEKETDKPSDIFLKCEKTLNKAMENIPAGKDKVFHQITATGLQAFLKGLNNQPEKGVSILKKINFLPVPIPQYNDKNELTVLFRHFFMGMAVAIEAKDRQLLSQMLKVISIDDQTLYGEKNLFRLLWETMNQTFDMRPEFAEGFNLLYNQRAHLSPTYPNLRYFLDSVGAGMHTALDLFFSEFK</sequence>
<accession>A0A5M4AZR8</accession>
<dbReference type="Proteomes" id="UP000391834">
    <property type="component" value="Unassembled WGS sequence"/>
</dbReference>
<evidence type="ECO:0000313" key="1">
    <source>
        <dbReference type="EMBL" id="GET33365.1"/>
    </source>
</evidence>
<gene>
    <name evidence="1" type="ORF">PbJCM13498_22280</name>
</gene>